<reference evidence="2 3" key="1">
    <citation type="submission" date="2016-08" db="EMBL/GenBank/DDBJ databases">
        <authorList>
            <person name="Seilhamer J.J."/>
        </authorList>
    </citation>
    <scope>NUCLEOTIDE SEQUENCE [LARGE SCALE GENOMIC DNA]</scope>
    <source>
        <strain evidence="2 3">CFBP4641</strain>
    </source>
</reference>
<protein>
    <recommendedName>
        <fullName evidence="4">Lipoprotein</fullName>
    </recommendedName>
</protein>
<comment type="caution">
    <text evidence="2">The sequence shown here is derived from an EMBL/GenBank/DDBJ whole genome shotgun (WGS) entry which is preliminary data.</text>
</comment>
<evidence type="ECO:0000256" key="1">
    <source>
        <dbReference type="SAM" id="MobiDB-lite"/>
    </source>
</evidence>
<dbReference type="Proteomes" id="UP000247346">
    <property type="component" value="Unassembled WGS sequence"/>
</dbReference>
<organism evidence="2 3">
    <name type="scientific">Xanthomonas sacchari</name>
    <dbReference type="NCBI Taxonomy" id="56458"/>
    <lineage>
        <taxon>Bacteria</taxon>
        <taxon>Pseudomonadati</taxon>
        <taxon>Pseudomonadota</taxon>
        <taxon>Gammaproteobacteria</taxon>
        <taxon>Lysobacterales</taxon>
        <taxon>Lysobacteraceae</taxon>
        <taxon>Xanthomonas</taxon>
    </lineage>
</organism>
<evidence type="ECO:0000313" key="2">
    <source>
        <dbReference type="EMBL" id="PPU80098.1"/>
    </source>
</evidence>
<sequence>MKCGLLSLILLAGLVACHSAPSPRPAVAHGDGASPDRPVDLSSAHSEGAGIAAQRTWLDQHYPGARIKSQSLLFEPSAMDLITIVLPSGEEREVYFDISSYFGKW</sequence>
<accession>A0A2P5YZ30</accession>
<dbReference type="EMBL" id="MDEK01000022">
    <property type="protein sequence ID" value="PPU80098.1"/>
    <property type="molecule type" value="Genomic_DNA"/>
</dbReference>
<dbReference type="AlphaFoldDB" id="A0A2P5YZ30"/>
<proteinExistence type="predicted"/>
<gene>
    <name evidence="2" type="ORF">XsacCFBP4641_19150</name>
</gene>
<name>A0A2P5YZ30_9XANT</name>
<evidence type="ECO:0008006" key="4">
    <source>
        <dbReference type="Google" id="ProtNLM"/>
    </source>
</evidence>
<dbReference type="PROSITE" id="PS51257">
    <property type="entry name" value="PROKAR_LIPOPROTEIN"/>
    <property type="match status" value="1"/>
</dbReference>
<evidence type="ECO:0000313" key="3">
    <source>
        <dbReference type="Proteomes" id="UP000247346"/>
    </source>
</evidence>
<dbReference type="RefSeq" id="WP_010340828.1">
    <property type="nucleotide sequence ID" value="NZ_JXQE01000009.1"/>
</dbReference>
<feature type="region of interest" description="Disordered" evidence="1">
    <location>
        <begin position="21"/>
        <end position="45"/>
    </location>
</feature>